<protein>
    <submittedName>
        <fullName evidence="2">Unannotated protein</fullName>
    </submittedName>
</protein>
<dbReference type="AlphaFoldDB" id="A0A6J6W436"/>
<dbReference type="GO" id="GO:0016884">
    <property type="term" value="F:carbon-nitrogen ligase activity, with glutamine as amido-N-donor"/>
    <property type="evidence" value="ECO:0007669"/>
    <property type="project" value="InterPro"/>
</dbReference>
<dbReference type="EMBL" id="CAEZZP010000079">
    <property type="protein sequence ID" value="CAB4777477.1"/>
    <property type="molecule type" value="Genomic_DNA"/>
</dbReference>
<dbReference type="PANTHER" id="PTHR28055:SF1">
    <property type="entry name" value="ALTERED INHERITANCE OF MITOCHONDRIA PROTEIN 41, MITOCHONDRIAL"/>
    <property type="match status" value="1"/>
</dbReference>
<dbReference type="EMBL" id="CAFBMF010000057">
    <property type="protein sequence ID" value="CAB4901888.1"/>
    <property type="molecule type" value="Genomic_DNA"/>
</dbReference>
<dbReference type="EMBL" id="CAEZYH010000069">
    <property type="protein sequence ID" value="CAB4725756.1"/>
    <property type="molecule type" value="Genomic_DNA"/>
</dbReference>
<dbReference type="Gene3D" id="1.10.1510.10">
    <property type="entry name" value="Uncharacterised protein YqeY/AIM41 PF09424, N-terminal domain"/>
    <property type="match status" value="1"/>
</dbReference>
<reference evidence="2" key="1">
    <citation type="submission" date="2020-05" db="EMBL/GenBank/DDBJ databases">
        <authorList>
            <person name="Chiriac C."/>
            <person name="Salcher M."/>
            <person name="Ghai R."/>
            <person name="Kavagutti S V."/>
        </authorList>
    </citation>
    <scope>NUCLEOTIDE SEQUENCE</scope>
</reference>
<dbReference type="Gene3D" id="1.10.10.410">
    <property type="match status" value="1"/>
</dbReference>
<gene>
    <name evidence="1" type="ORF">UFOPK2658_01383</name>
    <name evidence="2" type="ORF">UFOPK2880_01208</name>
    <name evidence="3" type="ORF">UFOPK3004_00719</name>
    <name evidence="4" type="ORF">UFOPK3494_00983</name>
</gene>
<sequence length="156" mass="16070">MSTESGLKSRIQADINDAVRAGDDLLKSTLRMALAAIMNAEVAGAEAVVLSDDQIINLLRSEVKKRAESADIYEQAGRAESATTERKEMVIIEKYLPAAMDADALAAIVAEEVANAAANGQTGPKAMGGVIKAVKDRVGASADGSAIAAAVKSALN</sequence>
<accession>A0A6J6W436</accession>
<evidence type="ECO:0000313" key="1">
    <source>
        <dbReference type="EMBL" id="CAB4725756.1"/>
    </source>
</evidence>
<dbReference type="InterPro" id="IPR023168">
    <property type="entry name" value="GatB_Yqey_C_2"/>
</dbReference>
<organism evidence="2">
    <name type="scientific">freshwater metagenome</name>
    <dbReference type="NCBI Taxonomy" id="449393"/>
    <lineage>
        <taxon>unclassified sequences</taxon>
        <taxon>metagenomes</taxon>
        <taxon>ecological metagenomes</taxon>
    </lineage>
</organism>
<dbReference type="Pfam" id="PF09424">
    <property type="entry name" value="YqeY"/>
    <property type="match status" value="1"/>
</dbReference>
<name>A0A6J6W436_9ZZZZ</name>
<dbReference type="PANTHER" id="PTHR28055">
    <property type="entry name" value="ALTERED INHERITANCE OF MITOCHONDRIA PROTEIN 41, MITOCHONDRIAL"/>
    <property type="match status" value="1"/>
</dbReference>
<dbReference type="InterPro" id="IPR003789">
    <property type="entry name" value="Asn/Gln_tRNA_amidoTrase-B-like"/>
</dbReference>
<evidence type="ECO:0000313" key="3">
    <source>
        <dbReference type="EMBL" id="CAB4801797.1"/>
    </source>
</evidence>
<dbReference type="EMBL" id="CAFAAL010000048">
    <property type="protein sequence ID" value="CAB4801797.1"/>
    <property type="molecule type" value="Genomic_DNA"/>
</dbReference>
<proteinExistence type="predicted"/>
<dbReference type="InterPro" id="IPR042184">
    <property type="entry name" value="YqeY/Aim41_N"/>
</dbReference>
<dbReference type="SUPFAM" id="SSF89095">
    <property type="entry name" value="GatB/YqeY motif"/>
    <property type="match status" value="1"/>
</dbReference>
<evidence type="ECO:0000313" key="4">
    <source>
        <dbReference type="EMBL" id="CAB4901888.1"/>
    </source>
</evidence>
<evidence type="ECO:0000313" key="2">
    <source>
        <dbReference type="EMBL" id="CAB4777477.1"/>
    </source>
</evidence>
<dbReference type="InterPro" id="IPR019004">
    <property type="entry name" value="YqeY/Aim41"/>
</dbReference>